<comment type="subcellular location">
    <subcellularLocation>
        <location evidence="4">Cell membrane</location>
        <topology evidence="4">Multi-pass membrane protein</topology>
    </subcellularLocation>
    <subcellularLocation>
        <location evidence="4">Early endosome</location>
    </subcellularLocation>
</comment>
<feature type="transmembrane region" description="Helical" evidence="4">
    <location>
        <begin position="83"/>
        <end position="104"/>
    </location>
</feature>
<gene>
    <name evidence="5" type="ORF">HID58_005824</name>
</gene>
<comment type="function">
    <text evidence="4">Acts as a Mg(2+) transporter. Can also transport other divalent cations such as Fe(2+), Sr(2+), Ba(2+), Mn(2+) and Co(2+) but to a much less extent than Mg(2+).</text>
</comment>
<dbReference type="PANTHER" id="PTHR12570">
    <property type="match status" value="1"/>
</dbReference>
<feature type="transmembrane region" description="Helical" evidence="4">
    <location>
        <begin position="193"/>
        <end position="217"/>
    </location>
</feature>
<feature type="transmembrane region" description="Helical" evidence="4">
    <location>
        <begin position="125"/>
        <end position="146"/>
    </location>
</feature>
<keyword evidence="4" id="KW-1003">Cell membrane</keyword>
<organism evidence="5 6">
    <name type="scientific">Brassica napus</name>
    <name type="common">Rape</name>
    <dbReference type="NCBI Taxonomy" id="3708"/>
    <lineage>
        <taxon>Eukaryota</taxon>
        <taxon>Viridiplantae</taxon>
        <taxon>Streptophyta</taxon>
        <taxon>Embryophyta</taxon>
        <taxon>Tracheophyta</taxon>
        <taxon>Spermatophyta</taxon>
        <taxon>Magnoliopsida</taxon>
        <taxon>eudicotyledons</taxon>
        <taxon>Gunneridae</taxon>
        <taxon>Pentapetalae</taxon>
        <taxon>rosids</taxon>
        <taxon>malvids</taxon>
        <taxon>Brassicales</taxon>
        <taxon>Brassicaceae</taxon>
        <taxon>Brassiceae</taxon>
        <taxon>Brassica</taxon>
    </lineage>
</organism>
<evidence type="ECO:0000256" key="2">
    <source>
        <dbReference type="ARBA" id="ARBA00022989"/>
    </source>
</evidence>
<dbReference type="EMBL" id="JAGKQM010000002">
    <property type="protein sequence ID" value="KAH0938363.1"/>
    <property type="molecule type" value="Genomic_DNA"/>
</dbReference>
<dbReference type="InterPro" id="IPR008521">
    <property type="entry name" value="Mg_trans_NIPA"/>
</dbReference>
<comment type="caution">
    <text evidence="5">The sequence shown here is derived from an EMBL/GenBank/DDBJ whole genome shotgun (WGS) entry which is preliminary data.</text>
</comment>
<evidence type="ECO:0000256" key="1">
    <source>
        <dbReference type="ARBA" id="ARBA00022692"/>
    </source>
</evidence>
<name>A0ABQ8EC40_BRANA</name>
<evidence type="ECO:0000313" key="5">
    <source>
        <dbReference type="EMBL" id="KAH0938363.1"/>
    </source>
</evidence>
<evidence type="ECO:0000256" key="4">
    <source>
        <dbReference type="RuleBase" id="RU363078"/>
    </source>
</evidence>
<keyword evidence="6" id="KW-1185">Reference proteome</keyword>
<keyword evidence="4" id="KW-0460">Magnesium</keyword>
<dbReference type="Proteomes" id="UP000824890">
    <property type="component" value="Unassembled WGS sequence"/>
</dbReference>
<keyword evidence="1 4" id="KW-0812">Transmembrane</keyword>
<evidence type="ECO:0000256" key="3">
    <source>
        <dbReference type="ARBA" id="ARBA00023136"/>
    </source>
</evidence>
<dbReference type="PANTHER" id="PTHR12570:SF84">
    <property type="entry name" value="MAGNESIUM TRANSPORTER NIPA4-RELATED"/>
    <property type="match status" value="1"/>
</dbReference>
<keyword evidence="4" id="KW-0813">Transport</keyword>
<keyword evidence="4" id="KW-0406">Ion transport</keyword>
<protein>
    <recommendedName>
        <fullName evidence="4">Probable magnesium transporter</fullName>
    </recommendedName>
</protein>
<comment type="subunit">
    <text evidence="4">Homodimer.</text>
</comment>
<sequence length="323" mass="35197">MAESGGGGWRDSYKGMSSDNIKGLVLAISSSLFIGASFIVKKKGLKKAGATGTRAGVGGYSYLYEPLWWIGVTTMLLGEIANFAAYAFAPAILVTPLGALSIIIRQENITYYYSSHIILLEKLHIFGVLGCALCVVGSTTIVLHAPQEQEIGSVLEVWNLATEPAFMFYASLIIGAAVFLIVRYVPQYGQTNVMVYIGICSLVGSLSVMSVKALGIALKLTFSGTNQLFYPQTWVFTLVVLTCVVTQLNYLNKDWDRQNGTQIVTEMCGFVTILSGTFLLHRTKDMVEGSPVILPVRISKHADEDGFESEGIPLRRQESLRLP</sequence>
<reference evidence="5 6" key="1">
    <citation type="submission" date="2021-05" db="EMBL/GenBank/DDBJ databases">
        <title>Genome Assembly of Synthetic Allotetraploid Brassica napus Reveals Homoeologous Exchanges between Subgenomes.</title>
        <authorList>
            <person name="Davis J.T."/>
        </authorList>
    </citation>
    <scope>NUCLEOTIDE SEQUENCE [LARGE SCALE GENOMIC DNA]</scope>
    <source>
        <strain evidence="6">cv. Da-Ae</strain>
        <tissue evidence="5">Seedling</tissue>
    </source>
</reference>
<comment type="caution">
    <text evidence="4">Lacks conserved residue(s) required for the propagation of feature annotation.</text>
</comment>
<feature type="transmembrane region" description="Helical" evidence="4">
    <location>
        <begin position="166"/>
        <end position="186"/>
    </location>
</feature>
<feature type="transmembrane region" description="Helical" evidence="4">
    <location>
        <begin position="229"/>
        <end position="251"/>
    </location>
</feature>
<dbReference type="Pfam" id="PF05653">
    <property type="entry name" value="Mg_trans_NIPA"/>
    <property type="match status" value="1"/>
</dbReference>
<keyword evidence="2 4" id="KW-1133">Transmembrane helix</keyword>
<keyword evidence="4" id="KW-0967">Endosome</keyword>
<evidence type="ECO:0000313" key="6">
    <source>
        <dbReference type="Proteomes" id="UP000824890"/>
    </source>
</evidence>
<accession>A0ABQ8EC40</accession>
<comment type="similarity">
    <text evidence="4">Belongs to the NIPA (TC 2.A.7) family.</text>
</comment>
<keyword evidence="3 4" id="KW-0472">Membrane</keyword>
<feature type="transmembrane region" description="Helical" evidence="4">
    <location>
        <begin position="20"/>
        <end position="40"/>
    </location>
</feature>
<proteinExistence type="inferred from homology"/>